<organism evidence="2">
    <name type="scientific">Candidatus Kentrum sp. SD</name>
    <dbReference type="NCBI Taxonomy" id="2126332"/>
    <lineage>
        <taxon>Bacteria</taxon>
        <taxon>Pseudomonadati</taxon>
        <taxon>Pseudomonadota</taxon>
        <taxon>Gammaproteobacteria</taxon>
        <taxon>Candidatus Kentrum</taxon>
    </lineage>
</organism>
<gene>
    <name evidence="3" type="ORF">BECKSD772E_GA0070983_102716</name>
    <name evidence="2" type="ORF">BECKSD772F_GA0070984_102816</name>
</gene>
<dbReference type="PANTHER" id="PTHR43011:SF1">
    <property type="entry name" value="IRON-SULFUR CLUSTER ASSEMBLY 2 HOMOLOG, MITOCHONDRIAL"/>
    <property type="match status" value="1"/>
</dbReference>
<proteinExistence type="predicted"/>
<sequence length="154" mass="16770">MGFFTILLKTREISEMTESIPTYDINITEEEFKITPSAREQLTKIFQENRAEYEEIEAIRVFVAGGGCSGMTYGMTFADRQTEYDKVLEDSAFKIYVDAIALNYLRGVEVDYVDRASGSSFVFNNVFAVTGGSGACGSCCSTDQGGEGCGTGCG</sequence>
<dbReference type="PANTHER" id="PTHR43011">
    <property type="entry name" value="IRON-SULFUR CLUSTER ASSEMBLY 2 HOMOLOG, MITOCHONDRIAL"/>
    <property type="match status" value="1"/>
</dbReference>
<evidence type="ECO:0000259" key="1">
    <source>
        <dbReference type="Pfam" id="PF01521"/>
    </source>
</evidence>
<dbReference type="Pfam" id="PF01521">
    <property type="entry name" value="Fe-S_biosyn"/>
    <property type="match status" value="1"/>
</dbReference>
<dbReference type="EMBL" id="CAADFR010000028">
    <property type="protein sequence ID" value="VFK38823.1"/>
    <property type="molecule type" value="Genomic_DNA"/>
</dbReference>
<accession>A0A450YBH6</accession>
<dbReference type="GO" id="GO:0051537">
    <property type="term" value="F:2 iron, 2 sulfur cluster binding"/>
    <property type="evidence" value="ECO:0007669"/>
    <property type="project" value="TreeGrafter"/>
</dbReference>
<dbReference type="GO" id="GO:0016226">
    <property type="term" value="P:iron-sulfur cluster assembly"/>
    <property type="evidence" value="ECO:0007669"/>
    <property type="project" value="InterPro"/>
</dbReference>
<dbReference type="InterPro" id="IPR035903">
    <property type="entry name" value="HesB-like_dom_sf"/>
</dbReference>
<dbReference type="GO" id="GO:0051539">
    <property type="term" value="F:4 iron, 4 sulfur cluster binding"/>
    <property type="evidence" value="ECO:0007669"/>
    <property type="project" value="TreeGrafter"/>
</dbReference>
<reference evidence="2" key="1">
    <citation type="submission" date="2019-02" db="EMBL/GenBank/DDBJ databases">
        <authorList>
            <person name="Gruber-Vodicka R. H."/>
            <person name="Seah K. B. B."/>
        </authorList>
    </citation>
    <scope>NUCLEOTIDE SEQUENCE</scope>
    <source>
        <strain evidence="3">BECK_S1320</strain>
        <strain evidence="2">BECK_S1321</strain>
    </source>
</reference>
<feature type="domain" description="Core" evidence="1">
    <location>
        <begin position="32"/>
        <end position="127"/>
    </location>
</feature>
<dbReference type="AlphaFoldDB" id="A0A450YBH6"/>
<dbReference type="SUPFAM" id="SSF89360">
    <property type="entry name" value="HesB-like domain"/>
    <property type="match status" value="1"/>
</dbReference>
<dbReference type="EMBL" id="CAADFU010000027">
    <property type="protein sequence ID" value="VFK43576.1"/>
    <property type="molecule type" value="Genomic_DNA"/>
</dbReference>
<dbReference type="InterPro" id="IPR000361">
    <property type="entry name" value="ATAP_core_dom"/>
</dbReference>
<dbReference type="GO" id="GO:0005506">
    <property type="term" value="F:iron ion binding"/>
    <property type="evidence" value="ECO:0007669"/>
    <property type="project" value="TreeGrafter"/>
</dbReference>
<dbReference type="Gene3D" id="2.60.300.12">
    <property type="entry name" value="HesB-like domain"/>
    <property type="match status" value="1"/>
</dbReference>
<evidence type="ECO:0000313" key="3">
    <source>
        <dbReference type="EMBL" id="VFK43576.1"/>
    </source>
</evidence>
<name>A0A450YBH6_9GAMM</name>
<dbReference type="NCBIfam" id="TIGR00049">
    <property type="entry name" value="iron-sulfur cluster assembly accessory protein"/>
    <property type="match status" value="1"/>
</dbReference>
<dbReference type="InterPro" id="IPR016092">
    <property type="entry name" value="ATAP"/>
</dbReference>
<evidence type="ECO:0000313" key="2">
    <source>
        <dbReference type="EMBL" id="VFK38823.1"/>
    </source>
</evidence>
<protein>
    <submittedName>
        <fullName evidence="2">Iron-sulfur cluster insertion protein</fullName>
    </submittedName>
</protein>